<name>A0ABU9BMX7_9BURK</name>
<dbReference type="InterPro" id="IPR004606">
    <property type="entry name" value="Mop_domain"/>
</dbReference>
<proteinExistence type="inferred from homology"/>
<accession>A0ABU9BMX7</accession>
<evidence type="ECO:0000256" key="5">
    <source>
        <dbReference type="PIRNR" id="PIRNR005763"/>
    </source>
</evidence>
<dbReference type="InterPro" id="IPR000847">
    <property type="entry name" value="LysR_HTH_N"/>
</dbReference>
<dbReference type="Gene3D" id="1.10.10.10">
    <property type="entry name" value="Winged helix-like DNA-binding domain superfamily/Winged helix DNA-binding domain"/>
    <property type="match status" value="1"/>
</dbReference>
<dbReference type="Pfam" id="PF00126">
    <property type="entry name" value="HTH_1"/>
    <property type="match status" value="1"/>
</dbReference>
<dbReference type="InterPro" id="IPR036390">
    <property type="entry name" value="WH_DNA-bd_sf"/>
</dbReference>
<feature type="domain" description="Mop" evidence="6">
    <location>
        <begin position="205"/>
        <end position="271"/>
    </location>
</feature>
<dbReference type="InterPro" id="IPR051815">
    <property type="entry name" value="Molybdate_resp_trans_reg"/>
</dbReference>
<gene>
    <name evidence="7" type="ORF">AACH06_10300</name>
</gene>
<dbReference type="InterPro" id="IPR036388">
    <property type="entry name" value="WH-like_DNA-bd_sf"/>
</dbReference>
<dbReference type="InterPro" id="IPR005116">
    <property type="entry name" value="Transp-assoc_OB_typ1"/>
</dbReference>
<dbReference type="SUPFAM" id="SSF46785">
    <property type="entry name" value="Winged helix' DNA-binding domain"/>
    <property type="match status" value="1"/>
</dbReference>
<comment type="similarity">
    <text evidence="1 5">Belongs to the ModE family.</text>
</comment>
<evidence type="ECO:0000256" key="4">
    <source>
        <dbReference type="ARBA" id="ARBA00022737"/>
    </source>
</evidence>
<feature type="domain" description="Mop" evidence="6">
    <location>
        <begin position="133"/>
        <end position="199"/>
    </location>
</feature>
<evidence type="ECO:0000256" key="3">
    <source>
        <dbReference type="ARBA" id="ARBA00022505"/>
    </source>
</evidence>
<dbReference type="InterPro" id="IPR008995">
    <property type="entry name" value="Mo/tungstate-bd_C_term_dom"/>
</dbReference>
<keyword evidence="8" id="KW-1185">Reference proteome</keyword>
<dbReference type="Proteomes" id="UP001371218">
    <property type="component" value="Unassembled WGS sequence"/>
</dbReference>
<dbReference type="NCBIfam" id="TIGR00638">
    <property type="entry name" value="Mop"/>
    <property type="match status" value="2"/>
</dbReference>
<evidence type="ECO:0000313" key="7">
    <source>
        <dbReference type="EMBL" id="MEK8031206.1"/>
    </source>
</evidence>
<keyword evidence="3 5" id="KW-0500">Molybdenum</keyword>
<comment type="caution">
    <text evidence="7">The sequence shown here is derived from an EMBL/GenBank/DDBJ whole genome shotgun (WGS) entry which is preliminary data.</text>
</comment>
<dbReference type="PANTHER" id="PTHR30432:SF1">
    <property type="entry name" value="DNA-BINDING TRANSCRIPTIONAL DUAL REGULATOR MODE"/>
    <property type="match status" value="1"/>
</dbReference>
<evidence type="ECO:0000256" key="2">
    <source>
        <dbReference type="ARBA" id="ARBA00022448"/>
    </source>
</evidence>
<evidence type="ECO:0000256" key="1">
    <source>
        <dbReference type="ARBA" id="ARBA00008110"/>
    </source>
</evidence>
<dbReference type="Gene3D" id="2.40.50.100">
    <property type="match status" value="2"/>
</dbReference>
<dbReference type="PROSITE" id="PS51866">
    <property type="entry name" value="MOP"/>
    <property type="match status" value="2"/>
</dbReference>
<dbReference type="EMBL" id="JBBUTG010000005">
    <property type="protein sequence ID" value="MEK8031206.1"/>
    <property type="molecule type" value="Genomic_DNA"/>
</dbReference>
<keyword evidence="4" id="KW-0677">Repeat</keyword>
<evidence type="ECO:0000259" key="6">
    <source>
        <dbReference type="PROSITE" id="PS51866"/>
    </source>
</evidence>
<keyword evidence="2 5" id="KW-0813">Transport</keyword>
<reference evidence="7 8" key="1">
    <citation type="submission" date="2024-04" db="EMBL/GenBank/DDBJ databases">
        <title>Novel species of the genus Ideonella isolated from streams.</title>
        <authorList>
            <person name="Lu H."/>
        </authorList>
    </citation>
    <scope>NUCLEOTIDE SEQUENCE [LARGE SCALE GENOMIC DNA]</scope>
    <source>
        <strain evidence="7 8">DXS29W</strain>
    </source>
</reference>
<dbReference type="PANTHER" id="PTHR30432">
    <property type="entry name" value="TRANSCRIPTIONAL REGULATOR MODE"/>
    <property type="match status" value="1"/>
</dbReference>
<organism evidence="7 8">
    <name type="scientific">Ideonella lacteola</name>
    <dbReference type="NCBI Taxonomy" id="2984193"/>
    <lineage>
        <taxon>Bacteria</taxon>
        <taxon>Pseudomonadati</taxon>
        <taxon>Pseudomonadota</taxon>
        <taxon>Betaproteobacteria</taxon>
        <taxon>Burkholderiales</taxon>
        <taxon>Sphaerotilaceae</taxon>
        <taxon>Ideonella</taxon>
    </lineage>
</organism>
<dbReference type="InterPro" id="IPR016462">
    <property type="entry name" value="ModE"/>
</dbReference>
<protein>
    <submittedName>
        <fullName evidence="7">TOBE domain-containing protein</fullName>
    </submittedName>
</protein>
<evidence type="ECO:0000313" key="8">
    <source>
        <dbReference type="Proteomes" id="UP001371218"/>
    </source>
</evidence>
<dbReference type="Pfam" id="PF03459">
    <property type="entry name" value="TOBE"/>
    <property type="match status" value="2"/>
</dbReference>
<dbReference type="PIRSF" id="PIRSF005763">
    <property type="entry name" value="Txn_reg_ModE"/>
    <property type="match status" value="1"/>
</dbReference>
<sequence>MPPRRRTTTRLGLDGAVWLTAGDAQLAGEVRMGLLRALADQGSITQAAKAYGMSYKAAWDAIDQMNTLAGEPLVERSTGGRGGGSSRLTAHGQRLVERYGQIDAAHRRFLQLLDGASIDLDREFSLLNVVNMKTSARNQFVGTVTAVRAGAVNDEVELTLSGDTRIVATVTRDSSQSLGLRPHMIAMALVKASSVMLATGLEDARVSARNQLSGTVASVTPGAVNAEVLLDIAGGLQIAAIVTQGSSQSLGLQPGSRATALFDASSVILAVTV</sequence>
<dbReference type="SUPFAM" id="SSF50331">
    <property type="entry name" value="MOP-like"/>
    <property type="match status" value="2"/>
</dbReference>